<evidence type="ECO:0008006" key="5">
    <source>
        <dbReference type="Google" id="ProtNLM"/>
    </source>
</evidence>
<dbReference type="InterPro" id="IPR025737">
    <property type="entry name" value="FApF"/>
</dbReference>
<evidence type="ECO:0000256" key="2">
    <source>
        <dbReference type="SAM" id="SignalP"/>
    </source>
</evidence>
<dbReference type="RefSeq" id="WP_155931729.1">
    <property type="nucleotide sequence ID" value="NZ_WODC01000001.1"/>
</dbReference>
<evidence type="ECO:0000313" key="4">
    <source>
        <dbReference type="Proteomes" id="UP000461162"/>
    </source>
</evidence>
<gene>
    <name evidence="3" type="ORF">GKC30_01300</name>
</gene>
<feature type="region of interest" description="Disordered" evidence="1">
    <location>
        <begin position="148"/>
        <end position="167"/>
    </location>
</feature>
<dbReference type="AlphaFoldDB" id="A0A7K1KJL4"/>
<evidence type="ECO:0000313" key="3">
    <source>
        <dbReference type="EMBL" id="MUM76264.1"/>
    </source>
</evidence>
<name>A0A7K1KJL4_9BACT</name>
<feature type="chain" id="PRO_5029886740" description="Transporter" evidence="2">
    <location>
        <begin position="23"/>
        <end position="369"/>
    </location>
</feature>
<feature type="compositionally biased region" description="Gly residues" evidence="1">
    <location>
        <begin position="47"/>
        <end position="65"/>
    </location>
</feature>
<protein>
    <recommendedName>
        <fullName evidence="5">Transporter</fullName>
    </recommendedName>
</protein>
<dbReference type="Proteomes" id="UP000461162">
    <property type="component" value="Unassembled WGS sequence"/>
</dbReference>
<comment type="caution">
    <text evidence="3">The sequence shown here is derived from an EMBL/GenBank/DDBJ whole genome shotgun (WGS) entry which is preliminary data.</text>
</comment>
<sequence>MKILYALVVALIMGMASPGASVAEESAHDHGAGDAVVGELGGGAGAKGRMAGGKGKGGGPKGGQAGEKPLRCAGLVNMSNGMVLPVGKYSVSLKYVHVSKDKLYDGQDRKTGNYNGKYKRVDNVVNLTAKAGLFDDFEARIQVPLINREQKQKSGNPPAHSATVRNSGFGDPIIMGRYALLSERNGDPFSLAVGAGVKVPLSNTDKKTPPGGASSAEYMGPNFQLSTGSWDPKMEIGATKMLGRSRVDAHFMYTIAGDGAHDSRGGNQFKYDFGYGYALNKYFDLEIELNGVDQQPVTHNGEKTVNTGGHFIFITPGVHWKITDSTRLAVGVPVVVYRNLRGEPRTPERSSKFNLGEDYRIVTSLSYHF</sequence>
<evidence type="ECO:0000256" key="1">
    <source>
        <dbReference type="SAM" id="MobiDB-lite"/>
    </source>
</evidence>
<feature type="region of interest" description="Disordered" evidence="1">
    <location>
        <begin position="47"/>
        <end position="66"/>
    </location>
</feature>
<dbReference type="EMBL" id="WODC01000001">
    <property type="protein sequence ID" value="MUM76264.1"/>
    <property type="molecule type" value="Genomic_DNA"/>
</dbReference>
<keyword evidence="4" id="KW-1185">Reference proteome</keyword>
<dbReference type="Pfam" id="PF13557">
    <property type="entry name" value="Phenol_MetA_deg"/>
    <property type="match status" value="1"/>
</dbReference>
<organism evidence="3 4">
    <name type="scientific">Pseudodesulfovibrio alkaliphilus</name>
    <dbReference type="NCBI Taxonomy" id="2661613"/>
    <lineage>
        <taxon>Bacteria</taxon>
        <taxon>Pseudomonadati</taxon>
        <taxon>Thermodesulfobacteriota</taxon>
        <taxon>Desulfovibrionia</taxon>
        <taxon>Desulfovibrionales</taxon>
        <taxon>Desulfovibrionaceae</taxon>
    </lineage>
</organism>
<keyword evidence="2" id="KW-0732">Signal</keyword>
<feature type="signal peptide" evidence="2">
    <location>
        <begin position="1"/>
        <end position="22"/>
    </location>
</feature>
<accession>A0A7K1KJL4</accession>
<reference evidence="3 4" key="1">
    <citation type="submission" date="2019-11" db="EMBL/GenBank/DDBJ databases">
        <title>Pseudodesulfovibrio alkaliphilus, sp. nov., an alkaliphilic sulfate-reducing bacteria from mud volcano of Taman peninsula, Russia.</title>
        <authorList>
            <person name="Frolova A."/>
            <person name="Merkel A.Y."/>
            <person name="Slobodkin A.I."/>
        </authorList>
    </citation>
    <scope>NUCLEOTIDE SEQUENCE [LARGE SCALE GENOMIC DNA]</scope>
    <source>
        <strain evidence="3 4">F-1</strain>
    </source>
</reference>
<proteinExistence type="predicted"/>